<organism evidence="1 2">
    <name type="scientific">Pseudoalteromonas luteoviolacea H33</name>
    <dbReference type="NCBI Taxonomy" id="1365251"/>
    <lineage>
        <taxon>Bacteria</taxon>
        <taxon>Pseudomonadati</taxon>
        <taxon>Pseudomonadota</taxon>
        <taxon>Gammaproteobacteria</taxon>
        <taxon>Alteromonadales</taxon>
        <taxon>Pseudoalteromonadaceae</taxon>
        <taxon>Pseudoalteromonas</taxon>
    </lineage>
</organism>
<dbReference type="EMBL" id="AUXZ01000130">
    <property type="protein sequence ID" value="KZN45388.1"/>
    <property type="molecule type" value="Genomic_DNA"/>
</dbReference>
<gene>
    <name evidence="1" type="ORF">N476_05060</name>
</gene>
<evidence type="ECO:0000313" key="2">
    <source>
        <dbReference type="Proteomes" id="UP000076503"/>
    </source>
</evidence>
<dbReference type="Pfam" id="PF03243">
    <property type="entry name" value="MerB"/>
    <property type="match status" value="1"/>
</dbReference>
<dbReference type="RefSeq" id="WP_231098168.1">
    <property type="nucleotide sequence ID" value="NZ_AUXZ01000130.1"/>
</dbReference>
<sequence>MKYFVEHAKAPSIDELSVLFELNKDCIIKALKLLQAEHGVVLHPISNEIWVMHPFSAAPTNFWIKSGDMGWWGNCAWCALGAAALLDRDLTITTTLGSESKQVVIEITNGKIANKHLYVHFPIPMKKAWDNVIYTCSTMLMFESESDIDAWCERHNMHKGDVQPIEQVWAFSKAWYGRHLSPDWVKWTVQEATEIFERFGLTHSIWKLPVEKGRF</sequence>
<dbReference type="AlphaFoldDB" id="A0A161ZR36"/>
<dbReference type="GO" id="GO:0018836">
    <property type="term" value="F:alkylmercury lyase activity"/>
    <property type="evidence" value="ECO:0007669"/>
    <property type="project" value="InterPro"/>
</dbReference>
<dbReference type="SUPFAM" id="SSF160387">
    <property type="entry name" value="NosL/MerB-like"/>
    <property type="match status" value="1"/>
</dbReference>
<reference evidence="1 2" key="1">
    <citation type="submission" date="2013-07" db="EMBL/GenBank/DDBJ databases">
        <title>Comparative Genomic and Metabolomic Analysis of Twelve Strains of Pseudoalteromonas luteoviolacea.</title>
        <authorList>
            <person name="Vynne N.G."/>
            <person name="Mansson M."/>
            <person name="Gram L."/>
        </authorList>
    </citation>
    <scope>NUCLEOTIDE SEQUENCE [LARGE SCALE GENOMIC DNA]</scope>
    <source>
        <strain evidence="1 2">H33</strain>
    </source>
</reference>
<proteinExistence type="predicted"/>
<name>A0A161ZR36_9GAMM</name>
<evidence type="ECO:0000313" key="1">
    <source>
        <dbReference type="EMBL" id="KZN45388.1"/>
    </source>
</evidence>
<accession>A0A161ZR36</accession>
<comment type="caution">
    <text evidence="1">The sequence shown here is derived from an EMBL/GenBank/DDBJ whole genome shotgun (WGS) entry which is preliminary data.</text>
</comment>
<dbReference type="Gene3D" id="3.30.450.410">
    <property type="match status" value="1"/>
</dbReference>
<dbReference type="Proteomes" id="UP000076503">
    <property type="component" value="Unassembled WGS sequence"/>
</dbReference>
<dbReference type="InterPro" id="IPR053717">
    <property type="entry name" value="MerB_lyase_sf"/>
</dbReference>
<dbReference type="InterPro" id="IPR004927">
    <property type="entry name" value="MerB"/>
</dbReference>
<dbReference type="PATRIC" id="fig|1365251.3.peg.4980"/>
<protein>
    <recommendedName>
        <fullName evidence="3">Alkylmercury lyase</fullName>
    </recommendedName>
</protein>
<evidence type="ECO:0008006" key="3">
    <source>
        <dbReference type="Google" id="ProtNLM"/>
    </source>
</evidence>